<keyword evidence="7 8" id="KW-0472">Membrane</keyword>
<evidence type="ECO:0000256" key="8">
    <source>
        <dbReference type="SAM" id="Phobius"/>
    </source>
</evidence>
<evidence type="ECO:0000256" key="1">
    <source>
        <dbReference type="ARBA" id="ARBA00004651"/>
    </source>
</evidence>
<keyword evidence="5 8" id="KW-1133">Transmembrane helix</keyword>
<evidence type="ECO:0000256" key="3">
    <source>
        <dbReference type="ARBA" id="ARBA00022475"/>
    </source>
</evidence>
<dbReference type="InterPro" id="IPR006306">
    <property type="entry name" value="T3SS_HrpO"/>
</dbReference>
<evidence type="ECO:0000256" key="7">
    <source>
        <dbReference type="ARBA" id="ARBA00023136"/>
    </source>
</evidence>
<keyword evidence="10" id="KW-1185">Reference proteome</keyword>
<name>D1P120_9GAMM</name>
<dbReference type="PANTHER" id="PTHR34040">
    <property type="entry name" value="FLAGELLAR BIOSYNTHETIC PROTEIN FLIQ"/>
    <property type="match status" value="1"/>
</dbReference>
<dbReference type="AlphaFoldDB" id="D1P120"/>
<feature type="transmembrane region" description="Helical" evidence="8">
    <location>
        <begin position="50"/>
        <end position="69"/>
    </location>
</feature>
<dbReference type="eggNOG" id="COG4794">
    <property type="taxonomic scope" value="Bacteria"/>
</dbReference>
<evidence type="ECO:0000313" key="10">
    <source>
        <dbReference type="Proteomes" id="UP000005512"/>
    </source>
</evidence>
<evidence type="ECO:0000313" key="9">
    <source>
        <dbReference type="EMBL" id="EFB73039.1"/>
    </source>
</evidence>
<protein>
    <submittedName>
        <fullName evidence="9">Type III secretion protein, HrpO family</fullName>
    </submittedName>
</protein>
<comment type="caution">
    <text evidence="9">The sequence shown here is derived from an EMBL/GenBank/DDBJ whole genome shotgun (WGS) entry which is preliminary data.</text>
</comment>
<dbReference type="Proteomes" id="UP000005512">
    <property type="component" value="Unassembled WGS sequence"/>
</dbReference>
<evidence type="ECO:0000256" key="5">
    <source>
        <dbReference type="ARBA" id="ARBA00022989"/>
    </source>
</evidence>
<comment type="similarity">
    <text evidence="2">Belongs to the FliQ/MopD/SpaQ family.</text>
</comment>
<dbReference type="NCBIfam" id="TIGR01403">
    <property type="entry name" value="fliQ_rel_III"/>
    <property type="match status" value="1"/>
</dbReference>
<dbReference type="PANTHER" id="PTHR34040:SF7">
    <property type="entry name" value="SURFACE PRESENTATION OF ANTIGENS PROTEIN SPAQ"/>
    <property type="match status" value="1"/>
</dbReference>
<dbReference type="GO" id="GO:0009306">
    <property type="term" value="P:protein secretion"/>
    <property type="evidence" value="ECO:0007669"/>
    <property type="project" value="InterPro"/>
</dbReference>
<reference evidence="9" key="1">
    <citation type="submission" date="2009-12" db="EMBL/GenBank/DDBJ databases">
        <authorList>
            <person name="Weinstock G."/>
            <person name="Sodergren E."/>
            <person name="Clifton S."/>
            <person name="Fulton L."/>
            <person name="Fulton B."/>
            <person name="Courtney L."/>
            <person name="Fronick C."/>
            <person name="Harrison M."/>
            <person name="Strong C."/>
            <person name="Farmer C."/>
            <person name="Delahaunty K."/>
            <person name="Markovic C."/>
            <person name="Hall O."/>
            <person name="Minx P."/>
            <person name="Tomlinson C."/>
            <person name="Mitreva M."/>
            <person name="Nelson J."/>
            <person name="Hou S."/>
            <person name="Wollam A."/>
            <person name="Pepin K.H."/>
            <person name="Johnson M."/>
            <person name="Bhonagiri V."/>
            <person name="Nash W.E."/>
            <person name="Warren W."/>
            <person name="Chinwalla A."/>
            <person name="Mardis E.R."/>
            <person name="Wilson R.K."/>
        </authorList>
    </citation>
    <scope>NUCLEOTIDE SEQUENCE [LARGE SCALE GENOMIC DNA]</scope>
    <source>
        <strain evidence="9">DSM 4541</strain>
    </source>
</reference>
<keyword evidence="3" id="KW-1003">Cell membrane</keyword>
<organism evidence="9 10">
    <name type="scientific">Providencia rustigianii DSM 4541</name>
    <dbReference type="NCBI Taxonomy" id="500637"/>
    <lineage>
        <taxon>Bacteria</taxon>
        <taxon>Pseudomonadati</taxon>
        <taxon>Pseudomonadota</taxon>
        <taxon>Gammaproteobacteria</taxon>
        <taxon>Enterobacterales</taxon>
        <taxon>Morganellaceae</taxon>
        <taxon>Providencia</taxon>
    </lineage>
</organism>
<dbReference type="GO" id="GO:0005886">
    <property type="term" value="C:plasma membrane"/>
    <property type="evidence" value="ECO:0007669"/>
    <property type="project" value="UniProtKB-SubCell"/>
</dbReference>
<feature type="transmembrane region" description="Helical" evidence="8">
    <location>
        <begin position="12"/>
        <end position="38"/>
    </location>
</feature>
<dbReference type="InterPro" id="IPR002191">
    <property type="entry name" value="Bac_export_3"/>
</dbReference>
<dbReference type="PIRSF" id="PIRSF004669">
    <property type="entry name" value="FliQ"/>
    <property type="match status" value="1"/>
</dbReference>
<evidence type="ECO:0000256" key="2">
    <source>
        <dbReference type="ARBA" id="ARBA00006156"/>
    </source>
</evidence>
<dbReference type="HOGENOM" id="CLU_164516_1_2_6"/>
<sequence>MMDSIVYVSNKAMLLIVILSAIPVIVATVVGLLVGLLQTVTQLQEQTLPFGIKLLAVFGCLFMISGWLADKVMNYALEVMTAALPSIGLFG</sequence>
<proteinExistence type="inferred from homology"/>
<dbReference type="NCBIfam" id="NF011861">
    <property type="entry name" value="PRK15333.1"/>
    <property type="match status" value="1"/>
</dbReference>
<evidence type="ECO:0000256" key="6">
    <source>
        <dbReference type="ARBA" id="ARBA00023026"/>
    </source>
</evidence>
<keyword evidence="6" id="KW-0843">Virulence</keyword>
<keyword evidence="4 8" id="KW-0812">Transmembrane</keyword>
<dbReference type="Pfam" id="PF01313">
    <property type="entry name" value="Bac_export_3"/>
    <property type="match status" value="1"/>
</dbReference>
<evidence type="ECO:0000256" key="4">
    <source>
        <dbReference type="ARBA" id="ARBA00022692"/>
    </source>
</evidence>
<comment type="subcellular location">
    <subcellularLocation>
        <location evidence="1">Cell membrane</location>
        <topology evidence="1">Multi-pass membrane protein</topology>
    </subcellularLocation>
</comment>
<accession>D1P120</accession>
<dbReference type="EMBL" id="ABXV02000017">
    <property type="protein sequence ID" value="EFB73039.1"/>
    <property type="molecule type" value="Genomic_DNA"/>
</dbReference>
<dbReference type="STRING" id="500637.PROVRUST_05838"/>
<dbReference type="PRINTS" id="PR00952">
    <property type="entry name" value="TYPE3IMQPROT"/>
</dbReference>
<gene>
    <name evidence="9" type="ORF">PROVRUST_05838</name>
</gene>